<reference evidence="1" key="1">
    <citation type="submission" date="2023-02" db="EMBL/GenBank/DDBJ databases">
        <title>Description of Herbaspirillum huttiense subsp. nephrolepsisexaltata and Herbaspirillum huttiense subsp. lycopersicon.</title>
        <authorList>
            <person name="Poudel M."/>
            <person name="Sharma A."/>
            <person name="Goss E."/>
            <person name="Tapia J.H."/>
            <person name="Harmon C.M."/>
            <person name="Jones J.B."/>
        </authorList>
    </citation>
    <scope>NUCLEOTIDE SEQUENCE</scope>
    <source>
        <strain evidence="1">NC40101</strain>
    </source>
</reference>
<comment type="caution">
    <text evidence="1">The sequence shown here is derived from an EMBL/GenBank/DDBJ whole genome shotgun (WGS) entry which is preliminary data.</text>
</comment>
<dbReference type="AlphaFoldDB" id="A0AAE4G8D2"/>
<evidence type="ECO:0000313" key="1">
    <source>
        <dbReference type="EMBL" id="MDT0337549.1"/>
    </source>
</evidence>
<dbReference type="EMBL" id="JAVRAA010000005">
    <property type="protein sequence ID" value="MDT0337549.1"/>
    <property type="molecule type" value="Genomic_DNA"/>
</dbReference>
<dbReference type="RefSeq" id="WP_284077016.1">
    <property type="nucleotide sequence ID" value="NZ_JAVLSM010000007.1"/>
</dbReference>
<proteinExistence type="predicted"/>
<gene>
    <name evidence="1" type="ORF">RJN63_11965</name>
</gene>
<name>A0AAE4G8D2_9BURK</name>
<sequence length="82" mass="9447">MNDFYVHGHTVPAELQLALIAKMQQGPFKAATIQAEACRLGIPEFSDSREPLAMRAADRIIQRERKAGNIELRRPFWVWVRK</sequence>
<organism evidence="1">
    <name type="scientific">Herbaspirillum huttiense subsp. nephrolepidis</name>
    <dbReference type="NCBI Taxonomy" id="3075126"/>
    <lineage>
        <taxon>Bacteria</taxon>
        <taxon>Pseudomonadati</taxon>
        <taxon>Pseudomonadota</taxon>
        <taxon>Betaproteobacteria</taxon>
        <taxon>Burkholderiales</taxon>
        <taxon>Oxalobacteraceae</taxon>
        <taxon>Herbaspirillum</taxon>
    </lineage>
</organism>
<accession>A0AAE4G8D2</accession>
<protein>
    <submittedName>
        <fullName evidence="1">Uncharacterized protein</fullName>
    </submittedName>
</protein>